<dbReference type="Pfam" id="PF03450">
    <property type="entry name" value="CO_deh_flav_C"/>
    <property type="match status" value="1"/>
</dbReference>
<dbReference type="InterPro" id="IPR051312">
    <property type="entry name" value="Diverse_Substr_Oxidored"/>
</dbReference>
<comment type="caution">
    <text evidence="2">The sequence shown here is derived from an EMBL/GenBank/DDBJ whole genome shotgun (WGS) entry which is preliminary data.</text>
</comment>
<dbReference type="SUPFAM" id="SSF55447">
    <property type="entry name" value="CO dehydrogenase flavoprotein C-terminal domain-like"/>
    <property type="match status" value="1"/>
</dbReference>
<dbReference type="InterPro" id="IPR036683">
    <property type="entry name" value="CO_DH_flav_C_dom_sf"/>
</dbReference>
<dbReference type="InterPro" id="IPR036318">
    <property type="entry name" value="FAD-bd_PCMH-like_sf"/>
</dbReference>
<proteinExistence type="predicted"/>
<dbReference type="SUPFAM" id="SSF56176">
    <property type="entry name" value="FAD-binding/transporter-associated domain-like"/>
    <property type="match status" value="1"/>
</dbReference>
<dbReference type="PROSITE" id="PS51387">
    <property type="entry name" value="FAD_PCMH"/>
    <property type="match status" value="1"/>
</dbReference>
<dbReference type="InterPro" id="IPR005107">
    <property type="entry name" value="CO_DH_flav_C"/>
</dbReference>
<reference evidence="2 3" key="1">
    <citation type="submission" date="2010-04" db="EMBL/GenBank/DDBJ databases">
        <authorList>
            <person name="Qin X."/>
            <person name="Bachman B."/>
            <person name="Battles P."/>
            <person name="Bell A."/>
            <person name="Bess C."/>
            <person name="Bickham C."/>
            <person name="Chaboub L."/>
            <person name="Chen D."/>
            <person name="Coyle M."/>
            <person name="Deiros D.R."/>
            <person name="Dinh H."/>
            <person name="Forbes L."/>
            <person name="Fowler G."/>
            <person name="Francisco L."/>
            <person name="Fu Q."/>
            <person name="Gubbala S."/>
            <person name="Hale W."/>
            <person name="Han Y."/>
            <person name="Hemphill L."/>
            <person name="Highlander S.K."/>
            <person name="Hirani K."/>
            <person name="Hogues M."/>
            <person name="Jackson L."/>
            <person name="Jakkamsetti A."/>
            <person name="Javaid M."/>
            <person name="Jiang H."/>
            <person name="Korchina V."/>
            <person name="Kovar C."/>
            <person name="Lara F."/>
            <person name="Lee S."/>
            <person name="Mata R."/>
            <person name="Mathew T."/>
            <person name="Moen C."/>
            <person name="Morales K."/>
            <person name="Munidasa M."/>
            <person name="Nazareth L."/>
            <person name="Ngo R."/>
            <person name="Nguyen L."/>
            <person name="Okwuonu G."/>
            <person name="Ongeri F."/>
            <person name="Patil S."/>
            <person name="Petrosino J."/>
            <person name="Pham C."/>
            <person name="Pham P."/>
            <person name="Pu L.-L."/>
            <person name="Puazo M."/>
            <person name="Raj R."/>
            <person name="Reid J."/>
            <person name="Rouhana J."/>
            <person name="Saada N."/>
            <person name="Shang Y."/>
            <person name="Simmons D."/>
            <person name="Thornton R."/>
            <person name="Warren J."/>
            <person name="Weissenberger G."/>
            <person name="Zhang J."/>
            <person name="Zhang L."/>
            <person name="Zhou C."/>
            <person name="Zhu D."/>
            <person name="Muzny D."/>
            <person name="Worley K."/>
            <person name="Gibbs R."/>
        </authorList>
    </citation>
    <scope>NUCLEOTIDE SEQUENCE [LARGE SCALE GENOMIC DNA]</scope>
    <source>
        <strain evidence="2 3">ATCC 49957</strain>
    </source>
</reference>
<organism evidence="2 3">
    <name type="scientific">Pseudoroseomonas cervicalis ATCC 49957</name>
    <dbReference type="NCBI Taxonomy" id="525371"/>
    <lineage>
        <taxon>Bacteria</taxon>
        <taxon>Pseudomonadati</taxon>
        <taxon>Pseudomonadota</taxon>
        <taxon>Alphaproteobacteria</taxon>
        <taxon>Acetobacterales</taxon>
        <taxon>Roseomonadaceae</taxon>
        <taxon>Roseomonas</taxon>
    </lineage>
</organism>
<accession>D5RP51</accession>
<dbReference type="HOGENOM" id="CLU_1140114_0_0_5"/>
<dbReference type="GO" id="GO:0004854">
    <property type="term" value="F:xanthine dehydrogenase activity"/>
    <property type="evidence" value="ECO:0007669"/>
    <property type="project" value="UniProtKB-EC"/>
</dbReference>
<name>D5RP51_9PROT</name>
<dbReference type="Gene3D" id="3.30.465.10">
    <property type="match status" value="2"/>
</dbReference>
<feature type="domain" description="FAD-binding PCMH-type" evidence="1">
    <location>
        <begin position="1"/>
        <end position="134"/>
    </location>
</feature>
<dbReference type="PANTHER" id="PTHR42659:SF9">
    <property type="entry name" value="XANTHINE DEHYDROGENASE FAD-BINDING SUBUNIT XDHB-RELATED"/>
    <property type="match status" value="1"/>
</dbReference>
<dbReference type="Pfam" id="PF00941">
    <property type="entry name" value="FAD_binding_5"/>
    <property type="match status" value="1"/>
</dbReference>
<evidence type="ECO:0000313" key="2">
    <source>
        <dbReference type="EMBL" id="EFH10919.1"/>
    </source>
</evidence>
<dbReference type="OrthoDB" id="9814706at2"/>
<dbReference type="RefSeq" id="WP_007006029.1">
    <property type="nucleotide sequence ID" value="NZ_GG770884.1"/>
</dbReference>
<dbReference type="InterPro" id="IPR016166">
    <property type="entry name" value="FAD-bd_PCMH"/>
</dbReference>
<evidence type="ECO:0000313" key="3">
    <source>
        <dbReference type="Proteomes" id="UP000005324"/>
    </source>
</evidence>
<protein>
    <submittedName>
        <fullName evidence="2">FAD binding domain in molybdopterin dehydrogenase</fullName>
        <ecNumber evidence="2">1.17.1.4</ecNumber>
    </submittedName>
</protein>
<keyword evidence="3" id="KW-1185">Reference proteome</keyword>
<dbReference type="AlphaFoldDB" id="D5RP51"/>
<dbReference type="EMBL" id="ADVL01000610">
    <property type="protein sequence ID" value="EFH10919.1"/>
    <property type="molecule type" value="Genomic_DNA"/>
</dbReference>
<dbReference type="InterPro" id="IPR016169">
    <property type="entry name" value="FAD-bd_PCMH_sub2"/>
</dbReference>
<dbReference type="EC" id="1.17.1.4" evidence="2"/>
<dbReference type="Gene3D" id="3.30.390.50">
    <property type="entry name" value="CO dehydrogenase flavoprotein, C-terminal domain"/>
    <property type="match status" value="1"/>
</dbReference>
<feature type="non-terminal residue" evidence="2">
    <location>
        <position position="1"/>
    </location>
</feature>
<dbReference type="InterPro" id="IPR002346">
    <property type="entry name" value="Mopterin_DH_FAD-bd"/>
</dbReference>
<gene>
    <name evidence="2" type="primary">yagS2</name>
    <name evidence="2" type="ORF">HMPREF0731_2862</name>
</gene>
<dbReference type="PANTHER" id="PTHR42659">
    <property type="entry name" value="XANTHINE DEHYDROGENASE SUBUNIT C-RELATED"/>
    <property type="match status" value="1"/>
</dbReference>
<dbReference type="SMART" id="SM01092">
    <property type="entry name" value="CO_deh_flav_C"/>
    <property type="match status" value="1"/>
</dbReference>
<dbReference type="Proteomes" id="UP000005324">
    <property type="component" value="Unassembled WGS sequence"/>
</dbReference>
<keyword evidence="2" id="KW-0560">Oxidoreductase</keyword>
<dbReference type="GO" id="GO:0071949">
    <property type="term" value="F:FAD binding"/>
    <property type="evidence" value="ECO:0007669"/>
    <property type="project" value="InterPro"/>
</dbReference>
<evidence type="ECO:0000259" key="1">
    <source>
        <dbReference type="PROSITE" id="PS51387"/>
    </source>
</evidence>
<sequence>ACPAAAEALALSASAQIRNMATLGGNLLQKTRCAYYRDPANFAACNKRSPGSGCAALDGATHNHALLGGSAACIATYPGDFAVALAAFDAVVETGTRWMPVADFFLLPGDTPQREFALEPGEVITALCIPDSAAARRSTYLKLRDRASYEFASVSVAAGLALGADGRIAALRLALGGVATIPWRLRAVEAALIGEIPTPALLREASALAMRGAAPRADNRHKLALAPRLVHRAIEQLLQGEAA</sequence>